<evidence type="ECO:0000256" key="6">
    <source>
        <dbReference type="ARBA" id="ARBA00023002"/>
    </source>
</evidence>
<comment type="catalytic activity">
    <reaction evidence="12">
        <text>a hydroperoxide + [thioredoxin]-dithiol = an alcohol + [thioredoxin]-disulfide + H2O</text>
        <dbReference type="Rhea" id="RHEA:62620"/>
        <dbReference type="Rhea" id="RHEA-COMP:10698"/>
        <dbReference type="Rhea" id="RHEA-COMP:10700"/>
        <dbReference type="ChEBI" id="CHEBI:15377"/>
        <dbReference type="ChEBI" id="CHEBI:29950"/>
        <dbReference type="ChEBI" id="CHEBI:30879"/>
        <dbReference type="ChEBI" id="CHEBI:35924"/>
        <dbReference type="ChEBI" id="CHEBI:50058"/>
        <dbReference type="EC" id="1.11.1.24"/>
    </reaction>
</comment>
<evidence type="ECO:0000256" key="2">
    <source>
        <dbReference type="ARBA" id="ARBA00011245"/>
    </source>
</evidence>
<gene>
    <name evidence="15" type="ORF">FEZ08_08750</name>
</gene>
<feature type="active site" description="Cysteine sulfenic acid (-SOH) intermediate; for peroxidase activity" evidence="13">
    <location>
        <position position="44"/>
    </location>
</feature>
<dbReference type="GO" id="GO:0005737">
    <property type="term" value="C:cytoplasm"/>
    <property type="evidence" value="ECO:0007669"/>
    <property type="project" value="TreeGrafter"/>
</dbReference>
<evidence type="ECO:0000256" key="12">
    <source>
        <dbReference type="ARBA" id="ARBA00049091"/>
    </source>
</evidence>
<dbReference type="Pfam" id="PF00578">
    <property type="entry name" value="AhpC-TSA"/>
    <property type="match status" value="1"/>
</dbReference>
<sequence>MLTVGMQAPNFSLEDTDGNQIQLSDFKGKTVVVYFYPKNNTPGCTLEAQQFRNHLADFKAKNAVVLGITIDTLKRSCNFSDKNELNFPILTDTDGSVCKEYGVWQLKKNYGREYYGIVRTTCIIDANGIITQLFENVRVKNHVEEVLAAL</sequence>
<dbReference type="InterPro" id="IPR013766">
    <property type="entry name" value="Thioredoxin_domain"/>
</dbReference>
<dbReference type="InterPro" id="IPR024706">
    <property type="entry name" value="Peroxiredoxin_AhpC-typ"/>
</dbReference>
<dbReference type="InterPro" id="IPR036249">
    <property type="entry name" value="Thioredoxin-like_sf"/>
</dbReference>
<dbReference type="InterPro" id="IPR000866">
    <property type="entry name" value="AhpC/TSA"/>
</dbReference>
<dbReference type="GO" id="GO:0034599">
    <property type="term" value="P:cellular response to oxidative stress"/>
    <property type="evidence" value="ECO:0007669"/>
    <property type="project" value="TreeGrafter"/>
</dbReference>
<evidence type="ECO:0000256" key="1">
    <source>
        <dbReference type="ARBA" id="ARBA00003330"/>
    </source>
</evidence>
<dbReference type="EMBL" id="VBWP01000008">
    <property type="protein sequence ID" value="TLG72468.1"/>
    <property type="molecule type" value="Genomic_DNA"/>
</dbReference>
<dbReference type="FunFam" id="3.40.30.10:FF:000007">
    <property type="entry name" value="Thioredoxin-dependent thiol peroxidase"/>
    <property type="match status" value="1"/>
</dbReference>
<keyword evidence="6 15" id="KW-0560">Oxidoreductase</keyword>
<comment type="caution">
    <text evidence="15">The sequence shown here is derived from an EMBL/GenBank/DDBJ whole genome shotgun (WGS) entry which is preliminary data.</text>
</comment>
<dbReference type="FunCoup" id="A0A5R8QAW3">
    <property type="interactions" value="319"/>
</dbReference>
<reference evidence="15 16" key="1">
    <citation type="submission" date="2019-05" db="EMBL/GenBank/DDBJ databases">
        <title>Culicoidintestinum kansasii gen. nov., sp. nov. from the gastrointestinal tract of the biting midge, Culicoides sonorensis.</title>
        <authorList>
            <person name="Neupane S."/>
            <person name="Ghosh A."/>
            <person name="Gunther S."/>
            <person name="Martin K."/>
            <person name="Zurek L."/>
        </authorList>
    </citation>
    <scope>NUCLEOTIDE SEQUENCE [LARGE SCALE GENOMIC DNA]</scope>
    <source>
        <strain evidence="15 16">CS-1</strain>
    </source>
</reference>
<proteinExistence type="inferred from homology"/>
<evidence type="ECO:0000256" key="10">
    <source>
        <dbReference type="ARBA" id="ARBA00038489"/>
    </source>
</evidence>
<dbReference type="RefSeq" id="WP_138191461.1">
    <property type="nucleotide sequence ID" value="NZ_VBWP01000008.1"/>
</dbReference>
<dbReference type="PROSITE" id="PS51352">
    <property type="entry name" value="THIOREDOXIN_2"/>
    <property type="match status" value="1"/>
</dbReference>
<evidence type="ECO:0000256" key="9">
    <source>
        <dbReference type="ARBA" id="ARBA00032824"/>
    </source>
</evidence>
<dbReference type="Gene3D" id="3.40.30.10">
    <property type="entry name" value="Glutaredoxin"/>
    <property type="match status" value="1"/>
</dbReference>
<protein>
    <recommendedName>
        <fullName evidence="3">thioredoxin-dependent peroxiredoxin</fullName>
        <ecNumber evidence="3">1.11.1.24</ecNumber>
    </recommendedName>
    <alternativeName>
        <fullName evidence="11">Bacterioferritin comigratory protein</fullName>
    </alternativeName>
    <alternativeName>
        <fullName evidence="9">Thioredoxin peroxidase</fullName>
    </alternativeName>
</protein>
<dbReference type="GO" id="GO:0045454">
    <property type="term" value="P:cell redox homeostasis"/>
    <property type="evidence" value="ECO:0007669"/>
    <property type="project" value="TreeGrafter"/>
</dbReference>
<evidence type="ECO:0000256" key="4">
    <source>
        <dbReference type="ARBA" id="ARBA00022559"/>
    </source>
</evidence>
<dbReference type="InterPro" id="IPR050924">
    <property type="entry name" value="Peroxiredoxin_BCP/PrxQ"/>
</dbReference>
<evidence type="ECO:0000256" key="8">
    <source>
        <dbReference type="ARBA" id="ARBA00023284"/>
    </source>
</evidence>
<dbReference type="InParanoid" id="A0A5R8QAW3"/>
<feature type="domain" description="Thioredoxin" evidence="14">
    <location>
        <begin position="2"/>
        <end position="150"/>
    </location>
</feature>
<comment type="subunit">
    <text evidence="2">Monomer.</text>
</comment>
<dbReference type="EC" id="1.11.1.24" evidence="3"/>
<dbReference type="GO" id="GO:0008379">
    <property type="term" value="F:thioredoxin peroxidase activity"/>
    <property type="evidence" value="ECO:0007669"/>
    <property type="project" value="TreeGrafter"/>
</dbReference>
<dbReference type="PIRSF" id="PIRSF000239">
    <property type="entry name" value="AHPC"/>
    <property type="match status" value="1"/>
</dbReference>
<dbReference type="SUPFAM" id="SSF52833">
    <property type="entry name" value="Thioredoxin-like"/>
    <property type="match status" value="1"/>
</dbReference>
<evidence type="ECO:0000256" key="11">
    <source>
        <dbReference type="ARBA" id="ARBA00041373"/>
    </source>
</evidence>
<dbReference type="Proteomes" id="UP000306912">
    <property type="component" value="Unassembled WGS sequence"/>
</dbReference>
<keyword evidence="8" id="KW-0676">Redox-active center</keyword>
<evidence type="ECO:0000256" key="5">
    <source>
        <dbReference type="ARBA" id="ARBA00022862"/>
    </source>
</evidence>
<evidence type="ECO:0000259" key="14">
    <source>
        <dbReference type="PROSITE" id="PS51352"/>
    </source>
</evidence>
<evidence type="ECO:0000313" key="15">
    <source>
        <dbReference type="EMBL" id="TLG72468.1"/>
    </source>
</evidence>
<keyword evidence="4 15" id="KW-0575">Peroxidase</keyword>
<accession>A0A5R8QAW3</accession>
<name>A0A5R8QAW3_9FIRM</name>
<comment type="function">
    <text evidence="1">Thiol-specific peroxidase that catalyzes the reduction of hydrogen peroxide and organic hydroperoxides to water and alcohols, respectively. Plays a role in cell protection against oxidative stress by detoxifying peroxides and as sensor of hydrogen peroxide-mediated signaling events.</text>
</comment>
<dbReference type="AlphaFoldDB" id="A0A5R8QAW3"/>
<evidence type="ECO:0000313" key="16">
    <source>
        <dbReference type="Proteomes" id="UP000306912"/>
    </source>
</evidence>
<dbReference type="NCBIfam" id="NF006960">
    <property type="entry name" value="PRK09437.1"/>
    <property type="match status" value="1"/>
</dbReference>
<dbReference type="OrthoDB" id="9812811at2"/>
<comment type="similarity">
    <text evidence="10">Belongs to the peroxiredoxin family. BCP/PrxQ subfamily.</text>
</comment>
<organism evidence="15 16">
    <name type="scientific">Culicoidibacter larvae</name>
    <dbReference type="NCBI Taxonomy" id="2579976"/>
    <lineage>
        <taxon>Bacteria</taxon>
        <taxon>Bacillati</taxon>
        <taxon>Bacillota</taxon>
        <taxon>Culicoidibacteria</taxon>
        <taxon>Culicoidibacterales</taxon>
        <taxon>Culicoidibacteraceae</taxon>
        <taxon>Culicoidibacter</taxon>
    </lineage>
</organism>
<evidence type="ECO:0000256" key="3">
    <source>
        <dbReference type="ARBA" id="ARBA00013017"/>
    </source>
</evidence>
<evidence type="ECO:0000256" key="7">
    <source>
        <dbReference type="ARBA" id="ARBA00023157"/>
    </source>
</evidence>
<dbReference type="PANTHER" id="PTHR42801:SF4">
    <property type="entry name" value="AHPC_TSA FAMILY PROTEIN"/>
    <property type="match status" value="1"/>
</dbReference>
<keyword evidence="5" id="KW-0049">Antioxidant</keyword>
<evidence type="ECO:0000256" key="13">
    <source>
        <dbReference type="PIRSR" id="PIRSR000239-1"/>
    </source>
</evidence>
<keyword evidence="16" id="KW-1185">Reference proteome</keyword>
<keyword evidence="7" id="KW-1015">Disulfide bond</keyword>
<dbReference type="CDD" id="cd03017">
    <property type="entry name" value="PRX_BCP"/>
    <property type="match status" value="1"/>
</dbReference>
<dbReference type="PANTHER" id="PTHR42801">
    <property type="entry name" value="THIOREDOXIN-DEPENDENT PEROXIDE REDUCTASE"/>
    <property type="match status" value="1"/>
</dbReference>